<feature type="compositionally biased region" description="Basic and acidic residues" evidence="1">
    <location>
        <begin position="841"/>
        <end position="850"/>
    </location>
</feature>
<accession>A0A9J8CXV9</accession>
<feature type="compositionally biased region" description="Polar residues" evidence="1">
    <location>
        <begin position="327"/>
        <end position="354"/>
    </location>
</feature>
<dbReference type="GO" id="GO:0051015">
    <property type="term" value="F:actin filament binding"/>
    <property type="evidence" value="ECO:0007669"/>
    <property type="project" value="InterPro"/>
</dbReference>
<feature type="region of interest" description="Disordered" evidence="1">
    <location>
        <begin position="298"/>
        <end position="354"/>
    </location>
</feature>
<feature type="region of interest" description="Disordered" evidence="1">
    <location>
        <begin position="923"/>
        <end position="997"/>
    </location>
</feature>
<dbReference type="GO" id="GO:0007015">
    <property type="term" value="P:actin filament organization"/>
    <property type="evidence" value="ECO:0007669"/>
    <property type="project" value="TreeGrafter"/>
</dbReference>
<dbReference type="InterPro" id="IPR027685">
    <property type="entry name" value="Shroom_fam"/>
</dbReference>
<dbReference type="PANTHER" id="PTHR15012:SF35">
    <property type="entry name" value="PROTEIN SHROOM4"/>
    <property type="match status" value="1"/>
</dbReference>
<dbReference type="Ensembl" id="ENSCCRT00000194630.1">
    <property type="protein sequence ID" value="ENSCCRP00000174569.1"/>
    <property type="gene ID" value="ENSCCRG00000072082.1"/>
</dbReference>
<dbReference type="GeneTree" id="ENSGT00940000159479"/>
<sequence>MESLENPPNQGYYDSQLSPIDPVIFNNKRDSAYSSFSASSNTSDYTVPIKPEDTNSMDSLLQGFGSSCRYPEGGQHCAPSGHGNQQEECGHSKILSDRTEAKVRPASYGCEEEHCAPPQPPMRKDSFRATRGQPTDKRCVSAPVGIPSVTSCMVEDQSQIQEVLTGSVYLNGTQDNEKERKGCTNEPYYTFNSKTDSEGDSKATDCEKKQLESYSESVVASTPPLSPFSQRNRDENLDAQPECNIQSAMHRHSAPEKLLASQLHMMDFTGDKNDCASPTCQWSLSFLSDTSPNTAQANWGMSRCSTPGSVATSELEDPRLEEDPLDSGQNFSGQPSNVSGNPMENGFSTANSQTSEKNFGSVAVNVCVDTHLNENGREVSVDDGSITKQSQKRQFRSSKSRRRSERFATNLRNEIQRKKAQLQKSRNPCGEETVEEEVADLNVEAVAPPEHHQPRPQTFSSPLTSPPTVQISERTPQQDTTQVENQSRTRAVCSQTSQTQTHISQNAKQVCVHVVEEIAPAGKPRRWRWTPEYKLQPETEPSEIKRNEATEQMSSGKMGSTRGRAGSSSSRLGRSDECDILPFADRRRFFEETSRKLSQSVTNLSSLTNRNQRLEKPSRPNYPSSPEPLEMATNLGRRRFSYQDVPYVNSLDTGRQFMSTQQDQEKLRKRLVEREKEKEREQERVKEQEKLREQEREKERLRKEREKEQQRVKDWEERQRMLQREQERESRREPVCSEHNMSGDMVPQSLSHDAYRKQPPSPQVPSSLQSSEHFYSNTTTNIQKPCSAFHPVTTQHNQYDDYHVNPPYKARSYTPAEAHPAQEQEQAKKLNRNFSITERDYSRCRRDSKTGEGAAVPSFMGQCGNMTGGRTEEHLFSPLRNRAMSENDIRVDTQNFHNHTNVTPSRMRASTLGDLDENGVCVGEVKKKKGPPPPRPPPPKWDQFHKRRASHHNLFSSPPLYNSPSSSPPRPQPPSVSEMTRHRSCSLPPREVSESHHCCGQGYSVAPPSPAFTRRAFKPVALPPRERDMRRELHQPLPQPEPHTRIPVHNAAVSDEPRVTLVKPIFSEHRAEWNRSSPHYQAQGTTRSHEVPVNSLSTAPVCPESYFSMNNFHLQPYQAGFPGTVYKNQLISSRSPNSIEDGNQPLETDIDEISENERLGEIDRREGEDRMEMQGFARPVIVLETDIDNMPEEGAPSARNIRGQRAALVDSILEDDYGLSRKELIGELFPHSVNKEMGGESWRGGHPISGGTLERPSRLGTSTVQVSRSACYDMSADNPQLLARFREISERKEVEEELNYKVKDSEMYGSIISCFAIYSYDELMVTSSRYTSLQCHMIFQKPF</sequence>
<dbReference type="GO" id="GO:0043296">
    <property type="term" value="C:apical junction complex"/>
    <property type="evidence" value="ECO:0007669"/>
    <property type="project" value="TreeGrafter"/>
</dbReference>
<proteinExistence type="predicted"/>
<feature type="compositionally biased region" description="Basic and acidic residues" evidence="1">
    <location>
        <begin position="122"/>
        <end position="139"/>
    </location>
</feature>
<reference evidence="2" key="2">
    <citation type="submission" date="2025-09" db="UniProtKB">
        <authorList>
            <consortium name="Ensembl"/>
        </authorList>
    </citation>
    <scope>IDENTIFICATION</scope>
</reference>
<organism evidence="2 3">
    <name type="scientific">Cyprinus carpio carpio</name>
    <dbReference type="NCBI Taxonomy" id="630221"/>
    <lineage>
        <taxon>Eukaryota</taxon>
        <taxon>Metazoa</taxon>
        <taxon>Chordata</taxon>
        <taxon>Craniata</taxon>
        <taxon>Vertebrata</taxon>
        <taxon>Euteleostomi</taxon>
        <taxon>Actinopterygii</taxon>
        <taxon>Neopterygii</taxon>
        <taxon>Teleostei</taxon>
        <taxon>Ostariophysi</taxon>
        <taxon>Cypriniformes</taxon>
        <taxon>Cyprinidae</taxon>
        <taxon>Cyprininae</taxon>
        <taxon>Cyprinus</taxon>
    </lineage>
</organism>
<feature type="compositionally biased region" description="Polar residues" evidence="1">
    <location>
        <begin position="298"/>
        <end position="312"/>
    </location>
</feature>
<feature type="compositionally biased region" description="Basic and acidic residues" evidence="1">
    <location>
        <begin position="195"/>
        <end position="211"/>
    </location>
</feature>
<feature type="compositionally biased region" description="Low complexity" evidence="1">
    <location>
        <begin position="956"/>
        <end position="965"/>
    </location>
</feature>
<protein>
    <submittedName>
        <fullName evidence="2">Uncharacterized protein</fullName>
    </submittedName>
</protein>
<feature type="compositionally biased region" description="Low complexity" evidence="1">
    <location>
        <begin position="33"/>
        <end position="46"/>
    </location>
</feature>
<feature type="region of interest" description="Disordered" evidence="1">
    <location>
        <begin position="33"/>
        <end position="54"/>
    </location>
</feature>
<feature type="region of interest" description="Disordered" evidence="1">
    <location>
        <begin position="449"/>
        <end position="489"/>
    </location>
</feature>
<feature type="region of interest" description="Disordered" evidence="1">
    <location>
        <begin position="1236"/>
        <end position="1259"/>
    </location>
</feature>
<name>A0A9J8CXV9_CYPCA</name>
<feature type="compositionally biased region" description="Polar residues" evidence="1">
    <location>
        <begin position="596"/>
        <end position="611"/>
    </location>
</feature>
<feature type="region of interest" description="Disordered" evidence="1">
    <location>
        <begin position="594"/>
        <end position="630"/>
    </location>
</feature>
<keyword evidence="3" id="KW-1185">Reference proteome</keyword>
<feature type="region of interest" description="Disordered" evidence="1">
    <location>
        <begin position="896"/>
        <end position="915"/>
    </location>
</feature>
<dbReference type="Proteomes" id="UP001108240">
    <property type="component" value="Unplaced"/>
</dbReference>
<dbReference type="GO" id="GO:0030864">
    <property type="term" value="C:cortical actin cytoskeleton"/>
    <property type="evidence" value="ECO:0007669"/>
    <property type="project" value="TreeGrafter"/>
</dbReference>
<dbReference type="OMA" id="HCAPSGH"/>
<feature type="region of interest" description="Disordered" evidence="1">
    <location>
        <begin position="378"/>
        <end position="434"/>
    </location>
</feature>
<reference evidence="2" key="1">
    <citation type="submission" date="2025-08" db="UniProtKB">
        <authorList>
            <consortium name="Ensembl"/>
        </authorList>
    </citation>
    <scope>IDENTIFICATION</scope>
</reference>
<feature type="compositionally biased region" description="Basic and acidic residues" evidence="1">
    <location>
        <begin position="674"/>
        <end position="736"/>
    </location>
</feature>
<feature type="region of interest" description="Disordered" evidence="1">
    <location>
        <begin position="674"/>
        <end position="769"/>
    </location>
</feature>
<feature type="region of interest" description="Disordered" evidence="1">
    <location>
        <begin position="111"/>
        <end position="139"/>
    </location>
</feature>
<feature type="region of interest" description="Disordered" evidence="1">
    <location>
        <begin position="536"/>
        <end position="575"/>
    </location>
</feature>
<feature type="compositionally biased region" description="Polar residues" evidence="1">
    <location>
        <begin position="455"/>
        <end position="489"/>
    </location>
</feature>
<dbReference type="GO" id="GO:0016324">
    <property type="term" value="C:apical plasma membrane"/>
    <property type="evidence" value="ECO:0007669"/>
    <property type="project" value="TreeGrafter"/>
</dbReference>
<dbReference type="PANTHER" id="PTHR15012">
    <property type="entry name" value="APICAL PROTEIN/SHROOM-RELATED"/>
    <property type="match status" value="1"/>
</dbReference>
<evidence type="ECO:0000256" key="1">
    <source>
        <dbReference type="SAM" id="MobiDB-lite"/>
    </source>
</evidence>
<feature type="region of interest" description="Disordered" evidence="1">
    <location>
        <begin position="841"/>
        <end position="867"/>
    </location>
</feature>
<feature type="compositionally biased region" description="Low complexity" evidence="1">
    <location>
        <begin position="559"/>
        <end position="572"/>
    </location>
</feature>
<feature type="region of interest" description="Disordered" evidence="1">
    <location>
        <begin position="174"/>
        <end position="234"/>
    </location>
</feature>
<feature type="compositionally biased region" description="Basic and acidic residues" evidence="1">
    <location>
        <begin position="536"/>
        <end position="549"/>
    </location>
</feature>
<evidence type="ECO:0000313" key="2">
    <source>
        <dbReference type="Ensembl" id="ENSCCRP00000174569.1"/>
    </source>
</evidence>
<evidence type="ECO:0000313" key="3">
    <source>
        <dbReference type="Proteomes" id="UP001108240"/>
    </source>
</evidence>
<dbReference type="GO" id="GO:0005912">
    <property type="term" value="C:adherens junction"/>
    <property type="evidence" value="ECO:0007669"/>
    <property type="project" value="TreeGrafter"/>
</dbReference>
<feature type="compositionally biased region" description="Basic residues" evidence="1">
    <location>
        <begin position="390"/>
        <end position="404"/>
    </location>
</feature>
<feature type="compositionally biased region" description="Pro residues" evidence="1">
    <location>
        <begin position="931"/>
        <end position="940"/>
    </location>
</feature>